<keyword evidence="4" id="KW-1185">Reference proteome</keyword>
<dbReference type="GO" id="GO:0016301">
    <property type="term" value="F:kinase activity"/>
    <property type="evidence" value="ECO:0007669"/>
    <property type="project" value="UniProtKB-KW"/>
</dbReference>
<name>A0A7J0EL44_9ERIC</name>
<protein>
    <submittedName>
        <fullName evidence="3">Serine/threonine-kinase, putative</fullName>
    </submittedName>
</protein>
<feature type="compositionally biased region" description="Pro residues" evidence="1">
    <location>
        <begin position="22"/>
        <end position="32"/>
    </location>
</feature>
<gene>
    <name evidence="3" type="ORF">Acr_04g0010850</name>
</gene>
<dbReference type="PANTHER" id="PTHR23054:SF15">
    <property type="entry name" value="OS08G0515700 PROTEIN"/>
    <property type="match status" value="1"/>
</dbReference>
<evidence type="ECO:0000259" key="2">
    <source>
        <dbReference type="Pfam" id="PF04784"/>
    </source>
</evidence>
<feature type="domain" description="DUF547" evidence="2">
    <location>
        <begin position="337"/>
        <end position="468"/>
    </location>
</feature>
<reference evidence="3 4" key="1">
    <citation type="submission" date="2019-07" db="EMBL/GenBank/DDBJ databases">
        <title>De Novo Assembly of kiwifruit Actinidia rufa.</title>
        <authorList>
            <person name="Sugita-Konishi S."/>
            <person name="Sato K."/>
            <person name="Mori E."/>
            <person name="Abe Y."/>
            <person name="Kisaki G."/>
            <person name="Hamano K."/>
            <person name="Suezawa K."/>
            <person name="Otani M."/>
            <person name="Fukuda T."/>
            <person name="Manabe T."/>
            <person name="Gomi K."/>
            <person name="Tabuchi M."/>
            <person name="Akimitsu K."/>
            <person name="Kataoka I."/>
        </authorList>
    </citation>
    <scope>NUCLEOTIDE SEQUENCE [LARGE SCALE GENOMIC DNA]</scope>
    <source>
        <strain evidence="4">cv. Fuchu</strain>
    </source>
</reference>
<dbReference type="Proteomes" id="UP000585474">
    <property type="component" value="Unassembled WGS sequence"/>
</dbReference>
<evidence type="ECO:0000313" key="3">
    <source>
        <dbReference type="EMBL" id="GFY86347.1"/>
    </source>
</evidence>
<dbReference type="InterPro" id="IPR006869">
    <property type="entry name" value="DUF547"/>
</dbReference>
<dbReference type="PANTHER" id="PTHR23054">
    <property type="entry name" value="TERNARY COMPLEX FACTOR MIP1, LEUCINE-ZIPPER-RELATED"/>
    <property type="match status" value="1"/>
</dbReference>
<keyword evidence="3" id="KW-0808">Transferase</keyword>
<comment type="caution">
    <text evidence="3">The sequence shown here is derived from an EMBL/GenBank/DDBJ whole genome shotgun (WGS) entry which is preliminary data.</text>
</comment>
<evidence type="ECO:0000256" key="1">
    <source>
        <dbReference type="SAM" id="MobiDB-lite"/>
    </source>
</evidence>
<accession>A0A7J0EL44</accession>
<proteinExistence type="predicted"/>
<keyword evidence="3" id="KW-0418">Kinase</keyword>
<dbReference type="AlphaFoldDB" id="A0A7J0EL44"/>
<dbReference type="EMBL" id="BJWL01000004">
    <property type="protein sequence ID" value="GFY86347.1"/>
    <property type="molecule type" value="Genomic_DNA"/>
</dbReference>
<feature type="region of interest" description="Disordered" evidence="1">
    <location>
        <begin position="1"/>
        <end position="36"/>
    </location>
</feature>
<organism evidence="3 4">
    <name type="scientific">Actinidia rufa</name>
    <dbReference type="NCBI Taxonomy" id="165716"/>
    <lineage>
        <taxon>Eukaryota</taxon>
        <taxon>Viridiplantae</taxon>
        <taxon>Streptophyta</taxon>
        <taxon>Embryophyta</taxon>
        <taxon>Tracheophyta</taxon>
        <taxon>Spermatophyta</taxon>
        <taxon>Magnoliopsida</taxon>
        <taxon>eudicotyledons</taxon>
        <taxon>Gunneridae</taxon>
        <taxon>Pentapetalae</taxon>
        <taxon>asterids</taxon>
        <taxon>Ericales</taxon>
        <taxon>Actinidiaceae</taxon>
        <taxon>Actinidia</taxon>
    </lineage>
</organism>
<dbReference type="OrthoDB" id="418495at2759"/>
<dbReference type="Pfam" id="PF04784">
    <property type="entry name" value="DUF547"/>
    <property type="match status" value="1"/>
</dbReference>
<evidence type="ECO:0000313" key="4">
    <source>
        <dbReference type="Proteomes" id="UP000585474"/>
    </source>
</evidence>
<sequence>MLRVKRGSPDSCDPHSILQGTAPPPPPPPPPHNDTLPVPANVLHTPSYHFNSALQLERTINQSTFCWESEKTLGISYIASMSSNVTPVMESSEELMKEIASLEIKILHLERYLLSLYRTAFEQNLPTLLENNGTYLQYDKGSQLQVLADQSLKGGMISPHQTSPPCGLAGPDNLSHATPPKASSIMVNTLRHLDGLIKDLRSAGRGHRSLADHLGASCTDKALYTPDRLSEDIVKCISSIYCRLANSASIHTGFSVSSTSSLSSSGTFSPRNLSDSWSSHFNGEATGKQFKEESRPYATMIEVSKICLDDDGFNYAAIMLQKLRSLVKSLEKADPGKMKREEKLVFWINIHNALVMHAYLAYGTHTNVRSTSILKAAYNVGGHCINAYIIQSSILGIRSHYSLPWLQTLLSPGKKFKMGSARHVYAIEYPEPLVHFALCSGAYSDPAVRVYKAKTVFQDLKLAKEEFVQASVYVHKETKIFLPKILDYFAKDMSLDVASLLEVVKDCLSEGQHKAIINYLKGRPDKYIHWLPHRSTFQYRIHTDLAEGILSG</sequence>